<accession>A0A1H3AB06</accession>
<keyword evidence="2" id="KW-1185">Reference proteome</keyword>
<evidence type="ECO:0008006" key="3">
    <source>
        <dbReference type="Google" id="ProtNLM"/>
    </source>
</evidence>
<dbReference type="OrthoDB" id="10004832at2"/>
<proteinExistence type="predicted"/>
<dbReference type="RefSeq" id="WP_091741465.1">
    <property type="nucleotide sequence ID" value="NZ_FNNQ01000013.1"/>
</dbReference>
<gene>
    <name evidence="1" type="ORF">SAMN05444487_11320</name>
</gene>
<dbReference type="EMBL" id="FNNQ01000013">
    <property type="protein sequence ID" value="SDX26836.1"/>
    <property type="molecule type" value="Genomic_DNA"/>
</dbReference>
<dbReference type="Proteomes" id="UP000198534">
    <property type="component" value="Unassembled WGS sequence"/>
</dbReference>
<dbReference type="STRING" id="1048340.SAMN05444487_11320"/>
<reference evidence="1 2" key="1">
    <citation type="submission" date="2016-10" db="EMBL/GenBank/DDBJ databases">
        <authorList>
            <person name="de Groot N.N."/>
        </authorList>
    </citation>
    <scope>NUCLEOTIDE SEQUENCE [LARGE SCALE GENOMIC DNA]</scope>
    <source>
        <strain evidence="1 2">DSM 45610</strain>
    </source>
</reference>
<name>A0A1H3AB06_9BACL</name>
<dbReference type="AlphaFoldDB" id="A0A1H3AB06"/>
<sequence>MINCGCCPSIINPSPILFFATSTETATANLIGAGEVTVLTLGVSPASAGTRQVKLDSTVQLLATGALLTINYNVSYRLRRSDLVSPLATLTISRATTITLASTFTDIPNLTWNDSISTSVTYTVTIQVNTSTGLSSVVAQTRALNAIVF</sequence>
<organism evidence="1 2">
    <name type="scientific">Marininema mesophilum</name>
    <dbReference type="NCBI Taxonomy" id="1048340"/>
    <lineage>
        <taxon>Bacteria</taxon>
        <taxon>Bacillati</taxon>
        <taxon>Bacillota</taxon>
        <taxon>Bacilli</taxon>
        <taxon>Bacillales</taxon>
        <taxon>Thermoactinomycetaceae</taxon>
        <taxon>Marininema</taxon>
    </lineage>
</organism>
<evidence type="ECO:0000313" key="2">
    <source>
        <dbReference type="Proteomes" id="UP000198534"/>
    </source>
</evidence>
<evidence type="ECO:0000313" key="1">
    <source>
        <dbReference type="EMBL" id="SDX26836.1"/>
    </source>
</evidence>
<protein>
    <recommendedName>
        <fullName evidence="3">SipW-cognate class signal peptide</fullName>
    </recommendedName>
</protein>